<feature type="compositionally biased region" description="Basic and acidic residues" evidence="3">
    <location>
        <begin position="132"/>
        <end position="146"/>
    </location>
</feature>
<evidence type="ECO:0000256" key="1">
    <source>
        <dbReference type="PROSITE-ProRule" id="PRU00042"/>
    </source>
</evidence>
<dbReference type="InterPro" id="IPR013087">
    <property type="entry name" value="Znf_C2H2_type"/>
</dbReference>
<accession>A0A9Q1CMS2</accession>
<dbReference type="PROSITE" id="PS00028">
    <property type="entry name" value="ZINC_FINGER_C2H2_1"/>
    <property type="match status" value="1"/>
</dbReference>
<dbReference type="GO" id="GO:0005634">
    <property type="term" value="C:nucleus"/>
    <property type="evidence" value="ECO:0007669"/>
    <property type="project" value="TreeGrafter"/>
</dbReference>
<dbReference type="Proteomes" id="UP001152320">
    <property type="component" value="Chromosome 2"/>
</dbReference>
<feature type="region of interest" description="Disordered" evidence="3">
    <location>
        <begin position="460"/>
        <end position="480"/>
    </location>
</feature>
<dbReference type="InterPro" id="IPR051301">
    <property type="entry name" value="Optineurin/NFkB_EssMod"/>
</dbReference>
<dbReference type="PROSITE" id="PS50157">
    <property type="entry name" value="ZINC_FINGER_C2H2_2"/>
    <property type="match status" value="1"/>
</dbReference>
<organism evidence="5 6">
    <name type="scientific">Holothuria leucospilota</name>
    <name type="common">Black long sea cucumber</name>
    <name type="synonym">Mertensiothuria leucospilota</name>
    <dbReference type="NCBI Taxonomy" id="206669"/>
    <lineage>
        <taxon>Eukaryota</taxon>
        <taxon>Metazoa</taxon>
        <taxon>Echinodermata</taxon>
        <taxon>Eleutherozoa</taxon>
        <taxon>Echinozoa</taxon>
        <taxon>Holothuroidea</taxon>
        <taxon>Aspidochirotacea</taxon>
        <taxon>Aspidochirotida</taxon>
        <taxon>Holothuriidae</taxon>
        <taxon>Holothuria</taxon>
    </lineage>
</organism>
<gene>
    <name evidence="5" type="ORF">HOLleu_06236</name>
</gene>
<feature type="region of interest" description="Disordered" evidence="3">
    <location>
        <begin position="1"/>
        <end position="40"/>
    </location>
</feature>
<dbReference type="GO" id="GO:0043122">
    <property type="term" value="P:regulation of canonical NF-kappaB signal transduction"/>
    <property type="evidence" value="ECO:0007669"/>
    <property type="project" value="TreeGrafter"/>
</dbReference>
<dbReference type="SMART" id="SM00355">
    <property type="entry name" value="ZnF_C2H2"/>
    <property type="match status" value="1"/>
</dbReference>
<evidence type="ECO:0000256" key="2">
    <source>
        <dbReference type="SAM" id="Coils"/>
    </source>
</evidence>
<dbReference type="GO" id="GO:0008270">
    <property type="term" value="F:zinc ion binding"/>
    <property type="evidence" value="ECO:0007669"/>
    <property type="project" value="UniProtKB-KW"/>
</dbReference>
<keyword evidence="1" id="KW-0863">Zinc-finger</keyword>
<feature type="region of interest" description="Disordered" evidence="3">
    <location>
        <begin position="132"/>
        <end position="160"/>
    </location>
</feature>
<proteinExistence type="predicted"/>
<keyword evidence="2" id="KW-0175">Coiled coil</keyword>
<dbReference type="GO" id="GO:0005737">
    <property type="term" value="C:cytoplasm"/>
    <property type="evidence" value="ECO:0007669"/>
    <property type="project" value="TreeGrafter"/>
</dbReference>
<reference evidence="5" key="1">
    <citation type="submission" date="2021-10" db="EMBL/GenBank/DDBJ databases">
        <title>Tropical sea cucumber genome reveals ecological adaptation and Cuvierian tubules defense mechanism.</title>
        <authorList>
            <person name="Chen T."/>
        </authorList>
    </citation>
    <scope>NUCLEOTIDE SEQUENCE</scope>
    <source>
        <strain evidence="5">Nanhai2018</strain>
        <tissue evidence="5">Muscle</tissue>
    </source>
</reference>
<feature type="domain" description="C2H2-type" evidence="4">
    <location>
        <begin position="524"/>
        <end position="549"/>
    </location>
</feature>
<evidence type="ECO:0000256" key="3">
    <source>
        <dbReference type="SAM" id="MobiDB-lite"/>
    </source>
</evidence>
<evidence type="ECO:0000259" key="4">
    <source>
        <dbReference type="PROSITE" id="PS50157"/>
    </source>
</evidence>
<dbReference type="PANTHER" id="PTHR31553:SF1">
    <property type="entry name" value="NF-KAPPA-B ESSENTIAL MODULATOR"/>
    <property type="match status" value="1"/>
</dbReference>
<comment type="caution">
    <text evidence="5">The sequence shown here is derived from an EMBL/GenBank/DDBJ whole genome shotgun (WGS) entry which is preliminary data.</text>
</comment>
<keyword evidence="6" id="KW-1185">Reference proteome</keyword>
<name>A0A9Q1CMS2_HOLLE</name>
<evidence type="ECO:0000313" key="5">
    <source>
        <dbReference type="EMBL" id="KAJ8047269.1"/>
    </source>
</evidence>
<dbReference type="OrthoDB" id="5983103at2759"/>
<dbReference type="Gene3D" id="1.20.5.990">
    <property type="entry name" value="Nemo cc2-lz domain - 1d5 darpin complex"/>
    <property type="match status" value="1"/>
</dbReference>
<evidence type="ECO:0000313" key="6">
    <source>
        <dbReference type="Proteomes" id="UP001152320"/>
    </source>
</evidence>
<dbReference type="PANTHER" id="PTHR31553">
    <property type="entry name" value="NF-KAPPA-B ESSENTIAL MODULATOR"/>
    <property type="match status" value="1"/>
</dbReference>
<dbReference type="GO" id="GO:0070530">
    <property type="term" value="F:K63-linked polyubiquitin modification-dependent protein binding"/>
    <property type="evidence" value="ECO:0007669"/>
    <property type="project" value="TreeGrafter"/>
</dbReference>
<protein>
    <submittedName>
        <fullName evidence="5">Optineurin</fullName>
    </submittedName>
</protein>
<keyword evidence="1" id="KW-0479">Metal-binding</keyword>
<keyword evidence="1" id="KW-0862">Zinc</keyword>
<feature type="coiled-coil region" evidence="2">
    <location>
        <begin position="327"/>
        <end position="452"/>
    </location>
</feature>
<sequence>MTTEEGSIVIVAPPSSGAGGGYHPGGSDEEENQGLQGAEGLVSGSPSAVQGGGVPFAQLQELMTIIDNLRRENTDLRNNLTDQNLVIQHKSRNLEQINENYRKYDEMVKAKHQETALKFKRLKDENQKLKEDLEKHSKAGHTRDSNAGEMVNEEVEKELREQLEEAQNRIEVLEKQGQSDGLPLDARNFETQLQAERNKVKDLQEKLIQTEDLKQKAEKRLKAAFQDLAKIREERKKDAAELQDNLVQEVNNYKQQIQSLLSELAENKRNLSLHTKKVQELHEANLQFDQVNTAYHSKLSMYEEELKKRDVHLEQMKQDYTICNQSLKQTLQRAQTEKHEKQMCEEELQRVKQSLHQVNMQVQLKKGEIDSLTARLVSMEESLESRNQQLVEANEAKNIMQVQLKQYQEDFERERQAREQSHHNNQANLMKLKTLKDQKDLLQKEVDRYAQQQAVQAFGNHRYSHPPSPVTPTSPVYSSTPSSYLPYGGQDRGYDIDEQHRQEMFGQAPNRTYQRVQEPVQQSFHCPMCGEVFAESGSLEIHVNTHFPN</sequence>
<dbReference type="AlphaFoldDB" id="A0A9Q1CMS2"/>
<dbReference type="EMBL" id="JAIZAY010000002">
    <property type="protein sequence ID" value="KAJ8047269.1"/>
    <property type="molecule type" value="Genomic_DNA"/>
</dbReference>